<keyword evidence="3" id="KW-1185">Reference proteome</keyword>
<dbReference type="Pfam" id="PF05032">
    <property type="entry name" value="Spo12"/>
    <property type="match status" value="1"/>
</dbReference>
<accession>A0A316V9F9</accession>
<evidence type="ECO:0000313" key="2">
    <source>
        <dbReference type="EMBL" id="PWN34249.1"/>
    </source>
</evidence>
<dbReference type="EMBL" id="KZ819604">
    <property type="protein sequence ID" value="PWN34249.1"/>
    <property type="molecule type" value="Genomic_DNA"/>
</dbReference>
<protein>
    <submittedName>
        <fullName evidence="2">Uncharacterized protein</fullName>
    </submittedName>
</protein>
<evidence type="ECO:0000256" key="1">
    <source>
        <dbReference type="SAM" id="MobiDB-lite"/>
    </source>
</evidence>
<organism evidence="2 3">
    <name type="scientific">Meira miltonrushii</name>
    <dbReference type="NCBI Taxonomy" id="1280837"/>
    <lineage>
        <taxon>Eukaryota</taxon>
        <taxon>Fungi</taxon>
        <taxon>Dikarya</taxon>
        <taxon>Basidiomycota</taxon>
        <taxon>Ustilaginomycotina</taxon>
        <taxon>Exobasidiomycetes</taxon>
        <taxon>Exobasidiales</taxon>
        <taxon>Brachybasidiaceae</taxon>
        <taxon>Meira</taxon>
    </lineage>
</organism>
<reference evidence="2 3" key="1">
    <citation type="journal article" date="2018" name="Mol. Biol. Evol.">
        <title>Broad Genomic Sampling Reveals a Smut Pathogenic Ancestry of the Fungal Clade Ustilaginomycotina.</title>
        <authorList>
            <person name="Kijpornyongpan T."/>
            <person name="Mondo S.J."/>
            <person name="Barry K."/>
            <person name="Sandor L."/>
            <person name="Lee J."/>
            <person name="Lipzen A."/>
            <person name="Pangilinan J."/>
            <person name="LaButti K."/>
            <person name="Hainaut M."/>
            <person name="Henrissat B."/>
            <person name="Grigoriev I.V."/>
            <person name="Spatafora J.W."/>
            <person name="Aime M.C."/>
        </authorList>
    </citation>
    <scope>NUCLEOTIDE SEQUENCE [LARGE SCALE GENOMIC DNA]</scope>
    <source>
        <strain evidence="2 3">MCA 3882</strain>
    </source>
</reference>
<name>A0A316V9F9_9BASI</name>
<dbReference type="InterPro" id="IPR007727">
    <property type="entry name" value="Spo12"/>
</dbReference>
<dbReference type="InParanoid" id="A0A316V9F9"/>
<dbReference type="AlphaFoldDB" id="A0A316V9F9"/>
<proteinExistence type="predicted"/>
<dbReference type="GeneID" id="37024517"/>
<dbReference type="OrthoDB" id="2400485at2759"/>
<dbReference type="Proteomes" id="UP000245771">
    <property type="component" value="Unassembled WGS sequence"/>
</dbReference>
<sequence length="219" mass="23871">MMPMNTSKLNAAGLTPDHSLVLPERETNVDEVAILEALTELYCGKIQSNTLSVFSPHVVFTMPNGDVVVGPNAIEKKFNSNNNQIKVQQRLLRTPESLPARTMCIDQLINVTEQEGNPANSIRNLIVIKRRATDGLITSITEEEGHRRATAPLAARAASGNNFYSPTDNMLSPCTSKLNLAKKKHHFKGKPTTLFASTLANSSPKVSSKENQALADSSF</sequence>
<dbReference type="STRING" id="1280837.A0A316V9F9"/>
<dbReference type="RefSeq" id="XP_025354551.1">
    <property type="nucleotide sequence ID" value="XM_025502736.1"/>
</dbReference>
<evidence type="ECO:0000313" key="3">
    <source>
        <dbReference type="Proteomes" id="UP000245771"/>
    </source>
</evidence>
<feature type="region of interest" description="Disordered" evidence="1">
    <location>
        <begin position="200"/>
        <end position="219"/>
    </location>
</feature>
<gene>
    <name evidence="2" type="ORF">FA14DRAFT_70531</name>
</gene>